<accession>A0A9P7RYI2</accession>
<gene>
    <name evidence="3" type="ORF">E1B28_010534</name>
</gene>
<dbReference type="EMBL" id="CM032186">
    <property type="protein sequence ID" value="KAG7091506.1"/>
    <property type="molecule type" value="Genomic_DNA"/>
</dbReference>
<dbReference type="AlphaFoldDB" id="A0A9P7RYI2"/>
<evidence type="ECO:0000256" key="1">
    <source>
        <dbReference type="SAM" id="MobiDB-lite"/>
    </source>
</evidence>
<dbReference type="OrthoDB" id="3088417at2759"/>
<dbReference type="GeneID" id="66079610"/>
<feature type="compositionally biased region" description="Basic and acidic residues" evidence="1">
    <location>
        <begin position="181"/>
        <end position="192"/>
    </location>
</feature>
<evidence type="ECO:0000313" key="3">
    <source>
        <dbReference type="EMBL" id="KAG7091506.1"/>
    </source>
</evidence>
<evidence type="ECO:0000256" key="2">
    <source>
        <dbReference type="SAM" id="Phobius"/>
    </source>
</evidence>
<keyword evidence="2" id="KW-1133">Transmembrane helix</keyword>
<keyword evidence="4" id="KW-1185">Reference proteome</keyword>
<evidence type="ECO:0000313" key="4">
    <source>
        <dbReference type="Proteomes" id="UP001049176"/>
    </source>
</evidence>
<keyword evidence="2" id="KW-0472">Membrane</keyword>
<reference evidence="3" key="1">
    <citation type="journal article" date="2021" name="Genome Biol. Evol.">
        <title>The assembled and annotated genome of the fairy-ring fungus Marasmius oreades.</title>
        <authorList>
            <person name="Hiltunen M."/>
            <person name="Ament-Velasquez S.L."/>
            <person name="Johannesson H."/>
        </authorList>
    </citation>
    <scope>NUCLEOTIDE SEQUENCE</scope>
    <source>
        <strain evidence="3">03SP1</strain>
    </source>
</reference>
<dbReference type="RefSeq" id="XP_043007976.1">
    <property type="nucleotide sequence ID" value="XM_043155507.1"/>
</dbReference>
<comment type="caution">
    <text evidence="3">The sequence shown here is derived from an EMBL/GenBank/DDBJ whole genome shotgun (WGS) entry which is preliminary data.</text>
</comment>
<keyword evidence="2" id="KW-0812">Transmembrane</keyword>
<protein>
    <submittedName>
        <fullName evidence="3">Uncharacterized protein</fullName>
    </submittedName>
</protein>
<dbReference type="Proteomes" id="UP001049176">
    <property type="component" value="Chromosome 6"/>
</dbReference>
<sequence length="192" mass="21678">MASREIGGVIDDGEKIGRWIGIGNGMTAVIVIILAGLYGLYRYLRSFIYPCLTPFELEQTSKSLDDVYRSVRDVSAGPAESDAPEWNNIAKDHLSLKIEASDIRKKNLQAASPWKKYLGFHPDTMLEIARWYKKHEELKCRILVRSSILYLCQSFLLPKIVRLTDCPRGTPIESPWSGTESKTDRVKTATSI</sequence>
<feature type="region of interest" description="Disordered" evidence="1">
    <location>
        <begin position="172"/>
        <end position="192"/>
    </location>
</feature>
<proteinExistence type="predicted"/>
<feature type="transmembrane region" description="Helical" evidence="2">
    <location>
        <begin position="20"/>
        <end position="41"/>
    </location>
</feature>
<name>A0A9P7RYI2_9AGAR</name>
<organism evidence="3 4">
    <name type="scientific">Marasmius oreades</name>
    <name type="common">fairy-ring Marasmius</name>
    <dbReference type="NCBI Taxonomy" id="181124"/>
    <lineage>
        <taxon>Eukaryota</taxon>
        <taxon>Fungi</taxon>
        <taxon>Dikarya</taxon>
        <taxon>Basidiomycota</taxon>
        <taxon>Agaricomycotina</taxon>
        <taxon>Agaricomycetes</taxon>
        <taxon>Agaricomycetidae</taxon>
        <taxon>Agaricales</taxon>
        <taxon>Marasmiineae</taxon>
        <taxon>Marasmiaceae</taxon>
        <taxon>Marasmius</taxon>
    </lineage>
</organism>